<evidence type="ECO:0000256" key="1">
    <source>
        <dbReference type="SAM" id="MobiDB-lite"/>
    </source>
</evidence>
<gene>
    <name evidence="2" type="ORF">OPV22_013372</name>
</gene>
<accession>A0AAV8R4S9</accession>
<feature type="region of interest" description="Disordered" evidence="1">
    <location>
        <begin position="90"/>
        <end position="111"/>
    </location>
</feature>
<proteinExistence type="predicted"/>
<evidence type="ECO:0000313" key="2">
    <source>
        <dbReference type="EMBL" id="KAJ8491651.1"/>
    </source>
</evidence>
<keyword evidence="3" id="KW-1185">Reference proteome</keyword>
<dbReference type="AlphaFoldDB" id="A0AAV8R4S9"/>
<dbReference type="EMBL" id="JAQQAF010000004">
    <property type="protein sequence ID" value="KAJ8491651.1"/>
    <property type="molecule type" value="Genomic_DNA"/>
</dbReference>
<feature type="compositionally biased region" description="Low complexity" evidence="1">
    <location>
        <begin position="193"/>
        <end position="212"/>
    </location>
</feature>
<organism evidence="2 3">
    <name type="scientific">Ensete ventricosum</name>
    <name type="common">Abyssinian banana</name>
    <name type="synonym">Musa ensete</name>
    <dbReference type="NCBI Taxonomy" id="4639"/>
    <lineage>
        <taxon>Eukaryota</taxon>
        <taxon>Viridiplantae</taxon>
        <taxon>Streptophyta</taxon>
        <taxon>Embryophyta</taxon>
        <taxon>Tracheophyta</taxon>
        <taxon>Spermatophyta</taxon>
        <taxon>Magnoliopsida</taxon>
        <taxon>Liliopsida</taxon>
        <taxon>Zingiberales</taxon>
        <taxon>Musaceae</taxon>
        <taxon>Ensete</taxon>
    </lineage>
</organism>
<feature type="compositionally biased region" description="Polar residues" evidence="1">
    <location>
        <begin position="213"/>
        <end position="224"/>
    </location>
</feature>
<comment type="caution">
    <text evidence="2">The sequence shown here is derived from an EMBL/GenBank/DDBJ whole genome shotgun (WGS) entry which is preliminary data.</text>
</comment>
<feature type="region of interest" description="Disordered" evidence="1">
    <location>
        <begin position="193"/>
        <end position="224"/>
    </location>
</feature>
<feature type="compositionally biased region" description="Basic residues" evidence="1">
    <location>
        <begin position="90"/>
        <end position="106"/>
    </location>
</feature>
<dbReference type="Proteomes" id="UP001222027">
    <property type="component" value="Unassembled WGS sequence"/>
</dbReference>
<name>A0AAV8R4S9_ENSVE</name>
<sequence length="224" mass="23886">MTVLRNRWSHRLTCEDKPVPCRGPEHQILLVLLLSPPECPTGCERPPRRCRPSISPIPITTSAFGSSPLNLKQSKKKAKKPAPIPILAGHVHHRPLPSRGQPRRPAHSLPRQHVTAPANPFLLVSAAALRPISTLPPSTFTTRSSVCPVSSVAIVAELGLDLTYGRSHGGWGGDPLAAKLYLRLLLDKEAPAAASAAPSLRSSPAAPTASLLRTSPTASTGKKR</sequence>
<protein>
    <submittedName>
        <fullName evidence="2">Uncharacterized protein</fullName>
    </submittedName>
</protein>
<reference evidence="2 3" key="1">
    <citation type="submission" date="2022-12" db="EMBL/GenBank/DDBJ databases">
        <title>Chromosome-scale assembly of the Ensete ventricosum genome.</title>
        <authorList>
            <person name="Dussert Y."/>
            <person name="Stocks J."/>
            <person name="Wendawek A."/>
            <person name="Woldeyes F."/>
            <person name="Nichols R.A."/>
            <person name="Borrell J.S."/>
        </authorList>
    </citation>
    <scope>NUCLEOTIDE SEQUENCE [LARGE SCALE GENOMIC DNA]</scope>
    <source>
        <strain evidence="3">cv. Maze</strain>
        <tissue evidence="2">Seeds</tissue>
    </source>
</reference>
<evidence type="ECO:0000313" key="3">
    <source>
        <dbReference type="Proteomes" id="UP001222027"/>
    </source>
</evidence>